<name>A0ABU1AVA7_9BACT</name>
<dbReference type="PANTHER" id="PTHR33490:SF6">
    <property type="entry name" value="SLL1049 PROTEIN"/>
    <property type="match status" value="1"/>
</dbReference>
<dbReference type="Pfam" id="PF01841">
    <property type="entry name" value="Transglut_core"/>
    <property type="match status" value="1"/>
</dbReference>
<organism evidence="2 3">
    <name type="scientific">Thalassobacterium maritimum</name>
    <dbReference type="NCBI Taxonomy" id="3041265"/>
    <lineage>
        <taxon>Bacteria</taxon>
        <taxon>Pseudomonadati</taxon>
        <taxon>Verrucomicrobiota</taxon>
        <taxon>Opitutia</taxon>
        <taxon>Puniceicoccales</taxon>
        <taxon>Coraliomargaritaceae</taxon>
        <taxon>Thalassobacterium</taxon>
    </lineage>
</organism>
<dbReference type="Pfam" id="PF08379">
    <property type="entry name" value="Bact_transglu_N"/>
    <property type="match status" value="1"/>
</dbReference>
<feature type="domain" description="Transglutaminase-like" evidence="1">
    <location>
        <begin position="169"/>
        <end position="238"/>
    </location>
</feature>
<dbReference type="InterPro" id="IPR002931">
    <property type="entry name" value="Transglutaminase-like"/>
</dbReference>
<evidence type="ECO:0000259" key="1">
    <source>
        <dbReference type="SMART" id="SM00460"/>
    </source>
</evidence>
<sequence>MKFSVQHVTRYTYANPVWESFNDAHLCPVSDELQCCESFTLKILPQEPRVLRRLDFYTNQVHHFEVMEPHDWLEVEARSLVETMPDTRDFTVPCPLAGLTGLDRDERYYDFLAGSQRVLLGPMFEHEATEIVTGVEDVRLRVEALMAYIFREFRYAPGSTQVETDVIQVFKHKRGVCQDFAHVMIALCRSIKIPARYVSGYFYVEKSVSGSADDNSASHAWVECFLPGIGWAGYDPTHNRRADVRYIKLAIGRDYVDVRPLAGTYRGEAVAEMEVAVRVALV</sequence>
<gene>
    <name evidence="2" type="ORF">QEH52_11200</name>
</gene>
<comment type="caution">
    <text evidence="2">The sequence shown here is derived from an EMBL/GenBank/DDBJ whole genome shotgun (WGS) entry which is preliminary data.</text>
</comment>
<dbReference type="Gene3D" id="3.10.620.30">
    <property type="match status" value="1"/>
</dbReference>
<proteinExistence type="predicted"/>
<dbReference type="PANTHER" id="PTHR33490">
    <property type="entry name" value="BLR5614 PROTEIN-RELATED"/>
    <property type="match status" value="1"/>
</dbReference>
<dbReference type="EMBL" id="JARXHW010000024">
    <property type="protein sequence ID" value="MDQ8208078.1"/>
    <property type="molecule type" value="Genomic_DNA"/>
</dbReference>
<protein>
    <submittedName>
        <fullName evidence="2">Transglutaminase family protein</fullName>
    </submittedName>
</protein>
<dbReference type="InterPro" id="IPR038765">
    <property type="entry name" value="Papain-like_cys_pep_sf"/>
</dbReference>
<reference evidence="2 3" key="1">
    <citation type="submission" date="2023-04" db="EMBL/GenBank/DDBJ databases">
        <title>A novel bacteria isolated from coastal sediment.</title>
        <authorList>
            <person name="Liu X.-J."/>
            <person name="Du Z.-J."/>
        </authorList>
    </citation>
    <scope>NUCLEOTIDE SEQUENCE [LARGE SCALE GENOMIC DNA]</scope>
    <source>
        <strain evidence="2 3">SDUM461003</strain>
    </source>
</reference>
<dbReference type="InterPro" id="IPR013589">
    <property type="entry name" value="Bac_transglu_N"/>
</dbReference>
<dbReference type="Proteomes" id="UP001225316">
    <property type="component" value="Unassembled WGS sequence"/>
</dbReference>
<keyword evidence="3" id="KW-1185">Reference proteome</keyword>
<accession>A0ABU1AVA7</accession>
<dbReference type="RefSeq" id="WP_308950508.1">
    <property type="nucleotide sequence ID" value="NZ_JARXHW010000024.1"/>
</dbReference>
<dbReference type="SMART" id="SM00460">
    <property type="entry name" value="TGc"/>
    <property type="match status" value="1"/>
</dbReference>
<dbReference type="SUPFAM" id="SSF54001">
    <property type="entry name" value="Cysteine proteinases"/>
    <property type="match status" value="1"/>
</dbReference>
<evidence type="ECO:0000313" key="2">
    <source>
        <dbReference type="EMBL" id="MDQ8208078.1"/>
    </source>
</evidence>
<evidence type="ECO:0000313" key="3">
    <source>
        <dbReference type="Proteomes" id="UP001225316"/>
    </source>
</evidence>